<reference evidence="2" key="1">
    <citation type="submission" date="2022-01" db="EMBL/GenBank/DDBJ databases">
        <authorList>
            <person name="King R."/>
        </authorList>
    </citation>
    <scope>NUCLEOTIDE SEQUENCE</scope>
</reference>
<keyword evidence="3" id="KW-1185">Reference proteome</keyword>
<evidence type="ECO:0000313" key="3">
    <source>
        <dbReference type="Proteomes" id="UP001153636"/>
    </source>
</evidence>
<dbReference type="AlphaFoldDB" id="A0A9P0G5J1"/>
<evidence type="ECO:0000313" key="2">
    <source>
        <dbReference type="EMBL" id="CAH1100728.1"/>
    </source>
</evidence>
<proteinExistence type="predicted"/>
<feature type="region of interest" description="Disordered" evidence="1">
    <location>
        <begin position="54"/>
        <end position="89"/>
    </location>
</feature>
<evidence type="ECO:0000256" key="1">
    <source>
        <dbReference type="SAM" id="MobiDB-lite"/>
    </source>
</evidence>
<accession>A0A9P0G5J1</accession>
<dbReference type="Proteomes" id="UP001153636">
    <property type="component" value="Chromosome 10"/>
</dbReference>
<dbReference type="OrthoDB" id="6767642at2759"/>
<name>A0A9P0G5J1_9CUCU</name>
<organism evidence="2 3">
    <name type="scientific">Psylliodes chrysocephalus</name>
    <dbReference type="NCBI Taxonomy" id="3402493"/>
    <lineage>
        <taxon>Eukaryota</taxon>
        <taxon>Metazoa</taxon>
        <taxon>Ecdysozoa</taxon>
        <taxon>Arthropoda</taxon>
        <taxon>Hexapoda</taxon>
        <taxon>Insecta</taxon>
        <taxon>Pterygota</taxon>
        <taxon>Neoptera</taxon>
        <taxon>Endopterygota</taxon>
        <taxon>Coleoptera</taxon>
        <taxon>Polyphaga</taxon>
        <taxon>Cucujiformia</taxon>
        <taxon>Chrysomeloidea</taxon>
        <taxon>Chrysomelidae</taxon>
        <taxon>Galerucinae</taxon>
        <taxon>Alticini</taxon>
        <taxon>Psylliodes</taxon>
    </lineage>
</organism>
<sequence length="109" mass="12034">MLMKLVEETMLVNEGDQKLCDEAEPEAQHSTEQVILSPYSKSVSTESGIQQLASSSGLCVTSSDISPVPLPKKRNSNRGRKATKSTILSSSPYKRELEEAAKKKYQINF</sequence>
<dbReference type="EMBL" id="OV651822">
    <property type="protein sequence ID" value="CAH1100728.1"/>
    <property type="molecule type" value="Genomic_DNA"/>
</dbReference>
<gene>
    <name evidence="2" type="ORF">PSYICH_LOCUS2042</name>
</gene>
<feature type="compositionally biased region" description="Basic residues" evidence="1">
    <location>
        <begin position="71"/>
        <end position="83"/>
    </location>
</feature>
<feature type="compositionally biased region" description="Polar residues" evidence="1">
    <location>
        <begin position="54"/>
        <end position="65"/>
    </location>
</feature>
<protein>
    <submittedName>
        <fullName evidence="2">Uncharacterized protein</fullName>
    </submittedName>
</protein>